<sequence>MPRKLPLLTAETAPFWQGGEHGLLNIYHCDACRYLFHPPAPLCPRCMSSHVGAKPVSGRGKVVSFTINHQAWLPDLPVPYVVAIVELAEREGLRFVTNIVGGAVADVHIGMPVRVKFEQQEDVWLPLFKADPERSAA</sequence>
<organism evidence="3 4">
    <name type="scientific">Paraburkholderia aspalathi</name>
    <dbReference type="NCBI Taxonomy" id="1324617"/>
    <lineage>
        <taxon>Bacteria</taxon>
        <taxon>Pseudomonadati</taxon>
        <taxon>Pseudomonadota</taxon>
        <taxon>Betaproteobacteria</taxon>
        <taxon>Burkholderiales</taxon>
        <taxon>Burkholderiaceae</taxon>
        <taxon>Paraburkholderia</taxon>
    </lineage>
</organism>
<dbReference type="InterPro" id="IPR002878">
    <property type="entry name" value="ChsH2_C"/>
</dbReference>
<dbReference type="InterPro" id="IPR052513">
    <property type="entry name" value="Thioester_dehydratase-like"/>
</dbReference>
<protein>
    <submittedName>
        <fullName evidence="3">Uncharacterized protein</fullName>
    </submittedName>
</protein>
<dbReference type="Proteomes" id="UP000198844">
    <property type="component" value="Unassembled WGS sequence"/>
</dbReference>
<dbReference type="PANTHER" id="PTHR34075:SF5">
    <property type="entry name" value="BLR3430 PROTEIN"/>
    <property type="match status" value="1"/>
</dbReference>
<evidence type="ECO:0000259" key="2">
    <source>
        <dbReference type="Pfam" id="PF12172"/>
    </source>
</evidence>
<evidence type="ECO:0000313" key="3">
    <source>
        <dbReference type="EMBL" id="SFU07879.1"/>
    </source>
</evidence>
<proteinExistence type="predicted"/>
<dbReference type="PANTHER" id="PTHR34075">
    <property type="entry name" value="BLR3430 PROTEIN"/>
    <property type="match status" value="1"/>
</dbReference>
<dbReference type="Pfam" id="PF12172">
    <property type="entry name" value="zf-ChsH2"/>
    <property type="match status" value="1"/>
</dbReference>
<dbReference type="Pfam" id="PF01796">
    <property type="entry name" value="OB_ChsH2_C"/>
    <property type="match status" value="1"/>
</dbReference>
<accession>A0A1I7D874</accession>
<dbReference type="RefSeq" id="WP_093635153.1">
    <property type="nucleotide sequence ID" value="NZ_FPBH01000009.1"/>
</dbReference>
<dbReference type="SUPFAM" id="SSF50249">
    <property type="entry name" value="Nucleic acid-binding proteins"/>
    <property type="match status" value="1"/>
</dbReference>
<dbReference type="EMBL" id="FPBH01000009">
    <property type="protein sequence ID" value="SFU07879.1"/>
    <property type="molecule type" value="Genomic_DNA"/>
</dbReference>
<name>A0A1I7D874_9BURK</name>
<dbReference type="Gene3D" id="6.10.30.10">
    <property type="match status" value="1"/>
</dbReference>
<feature type="domain" description="ChsH2 rubredoxin-like zinc ribbon" evidence="2">
    <location>
        <begin position="16"/>
        <end position="46"/>
    </location>
</feature>
<feature type="domain" description="ChsH2 C-terminal OB-fold" evidence="1">
    <location>
        <begin position="54"/>
        <end position="118"/>
    </location>
</feature>
<gene>
    <name evidence="3" type="ORF">SAMN05192563_10098</name>
</gene>
<dbReference type="OrthoDB" id="5514845at2"/>
<evidence type="ECO:0000259" key="1">
    <source>
        <dbReference type="Pfam" id="PF01796"/>
    </source>
</evidence>
<evidence type="ECO:0000313" key="4">
    <source>
        <dbReference type="Proteomes" id="UP000198844"/>
    </source>
</evidence>
<dbReference type="AlphaFoldDB" id="A0A1I7D874"/>
<reference evidence="3 4" key="1">
    <citation type="submission" date="2016-10" db="EMBL/GenBank/DDBJ databases">
        <authorList>
            <person name="de Groot N.N."/>
        </authorList>
    </citation>
    <scope>NUCLEOTIDE SEQUENCE [LARGE SCALE GENOMIC DNA]</scope>
    <source>
        <strain evidence="3 4">LMG 27731</strain>
    </source>
</reference>
<dbReference type="InterPro" id="IPR022002">
    <property type="entry name" value="ChsH2_Znr"/>
</dbReference>
<dbReference type="InterPro" id="IPR012340">
    <property type="entry name" value="NA-bd_OB-fold"/>
</dbReference>